<evidence type="ECO:0000256" key="2">
    <source>
        <dbReference type="ARBA" id="ARBA00004236"/>
    </source>
</evidence>
<dbReference type="InterPro" id="IPR003661">
    <property type="entry name" value="HisK_dim/P_dom"/>
</dbReference>
<keyword evidence="16" id="KW-1185">Reference proteome</keyword>
<dbReference type="SUPFAM" id="SSF158472">
    <property type="entry name" value="HAMP domain-like"/>
    <property type="match status" value="1"/>
</dbReference>
<dbReference type="FunFam" id="3.30.565.10:FF:000023">
    <property type="entry name" value="PAS domain-containing sensor histidine kinase"/>
    <property type="match status" value="1"/>
</dbReference>
<organism evidence="15 16">
    <name type="scientific">Roseateles oligotrophus</name>
    <dbReference type="NCBI Taxonomy" id="1769250"/>
    <lineage>
        <taxon>Bacteria</taxon>
        <taxon>Pseudomonadati</taxon>
        <taxon>Pseudomonadota</taxon>
        <taxon>Betaproteobacteria</taxon>
        <taxon>Burkholderiales</taxon>
        <taxon>Sphaerotilaceae</taxon>
        <taxon>Roseateles</taxon>
    </lineage>
</organism>
<dbReference type="SUPFAM" id="SSF55874">
    <property type="entry name" value="ATPase domain of HSP90 chaperone/DNA topoisomerase II/histidine kinase"/>
    <property type="match status" value="1"/>
</dbReference>
<evidence type="ECO:0000256" key="6">
    <source>
        <dbReference type="ARBA" id="ARBA00022679"/>
    </source>
</evidence>
<evidence type="ECO:0000256" key="1">
    <source>
        <dbReference type="ARBA" id="ARBA00000085"/>
    </source>
</evidence>
<dbReference type="Proteomes" id="UP000562027">
    <property type="component" value="Unassembled WGS sequence"/>
</dbReference>
<dbReference type="GO" id="GO:0005524">
    <property type="term" value="F:ATP binding"/>
    <property type="evidence" value="ECO:0007669"/>
    <property type="project" value="UniProtKB-KW"/>
</dbReference>
<evidence type="ECO:0000256" key="8">
    <source>
        <dbReference type="ARBA" id="ARBA00022777"/>
    </source>
</evidence>
<keyword evidence="10" id="KW-0902">Two-component regulatory system</keyword>
<gene>
    <name evidence="15" type="ORF">HNP55_002993</name>
</gene>
<proteinExistence type="predicted"/>
<keyword evidence="11 12" id="KW-0472">Membrane</keyword>
<dbReference type="GO" id="GO:0000155">
    <property type="term" value="F:phosphorelay sensor kinase activity"/>
    <property type="evidence" value="ECO:0007669"/>
    <property type="project" value="InterPro"/>
</dbReference>
<keyword evidence="6" id="KW-0808">Transferase</keyword>
<dbReference type="SMART" id="SM00387">
    <property type="entry name" value="HATPase_c"/>
    <property type="match status" value="1"/>
</dbReference>
<keyword evidence="5" id="KW-0597">Phosphoprotein</keyword>
<keyword evidence="8 15" id="KW-0418">Kinase</keyword>
<dbReference type="PANTHER" id="PTHR42878:SF15">
    <property type="entry name" value="BACTERIOPHYTOCHROME"/>
    <property type="match status" value="1"/>
</dbReference>
<dbReference type="InterPro" id="IPR036097">
    <property type="entry name" value="HisK_dim/P_sf"/>
</dbReference>
<evidence type="ECO:0000256" key="11">
    <source>
        <dbReference type="ARBA" id="ARBA00023136"/>
    </source>
</evidence>
<evidence type="ECO:0000313" key="16">
    <source>
        <dbReference type="Proteomes" id="UP000562027"/>
    </source>
</evidence>
<dbReference type="Pfam" id="PF00672">
    <property type="entry name" value="HAMP"/>
    <property type="match status" value="1"/>
</dbReference>
<evidence type="ECO:0000256" key="4">
    <source>
        <dbReference type="ARBA" id="ARBA00022475"/>
    </source>
</evidence>
<sequence>MQISTKVKLATTVALLTVGAIALMIWRADIEVDEAQAQRHQVGEISHALSDLRLVTFEYILHRQERARQQEAQVAQRLARSLEVASFPSTEAAECLAALRKRSETTHQLFAELGPARQDLQDGLVGSDLTRRFEAQLASRLLIGQQESVMDAMRLGDFATERINQAQERVVLVIAIGLSLLAGLALAAAWLISRGLLLPLSQLEQATREVAEGNWDYQLKISAHNEVGRMAAYFDAMTRALRESFGRVERSNHELAALNREMEAFSYSVSHDLRGPLRSMDGFSLALLEDYGEKFDAEGRDYLQRIRAASQRMGRLIDELLGLSRVTRAELSLRKVSLSEIAQEIADSLSQQEPQRQVRWEIEDGICLHADRALIQIAMQNLLQNAWKFTGKAAQALIRVGVRQQAEGMVCYVADNGVGFDMNYADRLFGAFQRLHHENDFAGTGIGLAIVQRIFARHGGRIWAQARPGLGATFFFTLTTAVDAHNGQEHLAG</sequence>
<comment type="subcellular location">
    <subcellularLocation>
        <location evidence="2">Cell membrane</location>
    </subcellularLocation>
</comment>
<protein>
    <recommendedName>
        <fullName evidence="3">histidine kinase</fullName>
        <ecNumber evidence="3">2.7.13.3</ecNumber>
    </recommendedName>
</protein>
<name>A0A840LEG0_9BURK</name>
<dbReference type="PROSITE" id="PS50109">
    <property type="entry name" value="HIS_KIN"/>
    <property type="match status" value="1"/>
</dbReference>
<dbReference type="GO" id="GO:0007234">
    <property type="term" value="P:osmosensory signaling via phosphorelay pathway"/>
    <property type="evidence" value="ECO:0007669"/>
    <property type="project" value="TreeGrafter"/>
</dbReference>
<dbReference type="PRINTS" id="PR00344">
    <property type="entry name" value="BCTRLSENSOR"/>
</dbReference>
<evidence type="ECO:0000259" key="14">
    <source>
        <dbReference type="PROSITE" id="PS50885"/>
    </source>
</evidence>
<dbReference type="CDD" id="cd00082">
    <property type="entry name" value="HisKA"/>
    <property type="match status" value="1"/>
</dbReference>
<evidence type="ECO:0000259" key="13">
    <source>
        <dbReference type="PROSITE" id="PS50109"/>
    </source>
</evidence>
<dbReference type="GO" id="GO:0000156">
    <property type="term" value="F:phosphorelay response regulator activity"/>
    <property type="evidence" value="ECO:0007669"/>
    <property type="project" value="TreeGrafter"/>
</dbReference>
<keyword evidence="7" id="KW-0547">Nucleotide-binding</keyword>
<dbReference type="RefSeq" id="WP_184300862.1">
    <property type="nucleotide sequence ID" value="NZ_JACHLP010000006.1"/>
</dbReference>
<dbReference type="InterPro" id="IPR003660">
    <property type="entry name" value="HAMP_dom"/>
</dbReference>
<dbReference type="PANTHER" id="PTHR42878">
    <property type="entry name" value="TWO-COMPONENT HISTIDINE KINASE"/>
    <property type="match status" value="1"/>
</dbReference>
<dbReference type="InterPro" id="IPR003594">
    <property type="entry name" value="HATPase_dom"/>
</dbReference>
<dbReference type="InterPro" id="IPR036890">
    <property type="entry name" value="HATPase_C_sf"/>
</dbReference>
<dbReference type="EC" id="2.7.13.3" evidence="3"/>
<accession>A0A840LEG0</accession>
<dbReference type="AlphaFoldDB" id="A0A840LEG0"/>
<evidence type="ECO:0000256" key="7">
    <source>
        <dbReference type="ARBA" id="ARBA00022741"/>
    </source>
</evidence>
<evidence type="ECO:0000256" key="10">
    <source>
        <dbReference type="ARBA" id="ARBA00023012"/>
    </source>
</evidence>
<keyword evidence="4" id="KW-1003">Cell membrane</keyword>
<feature type="domain" description="HAMP" evidence="14">
    <location>
        <begin position="194"/>
        <end position="246"/>
    </location>
</feature>
<dbReference type="CDD" id="cd06225">
    <property type="entry name" value="HAMP"/>
    <property type="match status" value="1"/>
</dbReference>
<dbReference type="Gene3D" id="6.10.340.10">
    <property type="match status" value="1"/>
</dbReference>
<dbReference type="GO" id="GO:0030295">
    <property type="term" value="F:protein kinase activator activity"/>
    <property type="evidence" value="ECO:0007669"/>
    <property type="project" value="TreeGrafter"/>
</dbReference>
<dbReference type="Gene3D" id="3.30.565.10">
    <property type="entry name" value="Histidine kinase-like ATPase, C-terminal domain"/>
    <property type="match status" value="1"/>
</dbReference>
<dbReference type="Pfam" id="PF02518">
    <property type="entry name" value="HATPase_c"/>
    <property type="match status" value="1"/>
</dbReference>
<comment type="catalytic activity">
    <reaction evidence="1">
        <text>ATP + protein L-histidine = ADP + protein N-phospho-L-histidine.</text>
        <dbReference type="EC" id="2.7.13.3"/>
    </reaction>
</comment>
<evidence type="ECO:0000256" key="5">
    <source>
        <dbReference type="ARBA" id="ARBA00022553"/>
    </source>
</evidence>
<dbReference type="EMBL" id="JACHLP010000006">
    <property type="protein sequence ID" value="MBB4844449.1"/>
    <property type="molecule type" value="Genomic_DNA"/>
</dbReference>
<keyword evidence="12" id="KW-0812">Transmembrane</keyword>
<dbReference type="FunFam" id="1.10.287.130:FF:000101">
    <property type="entry name" value="Sensor histidine kinase"/>
    <property type="match status" value="1"/>
</dbReference>
<keyword evidence="9" id="KW-0067">ATP-binding</keyword>
<evidence type="ECO:0000256" key="12">
    <source>
        <dbReference type="SAM" id="Phobius"/>
    </source>
</evidence>
<dbReference type="InterPro" id="IPR004358">
    <property type="entry name" value="Sig_transdc_His_kin-like_C"/>
</dbReference>
<feature type="transmembrane region" description="Helical" evidence="12">
    <location>
        <begin position="170"/>
        <end position="192"/>
    </location>
</feature>
<keyword evidence="12" id="KW-1133">Transmembrane helix</keyword>
<evidence type="ECO:0000256" key="9">
    <source>
        <dbReference type="ARBA" id="ARBA00022840"/>
    </source>
</evidence>
<dbReference type="PROSITE" id="PS50885">
    <property type="entry name" value="HAMP"/>
    <property type="match status" value="1"/>
</dbReference>
<dbReference type="SUPFAM" id="SSF47384">
    <property type="entry name" value="Homodimeric domain of signal transducing histidine kinase"/>
    <property type="match status" value="1"/>
</dbReference>
<reference evidence="15 16" key="1">
    <citation type="submission" date="2020-08" db="EMBL/GenBank/DDBJ databases">
        <title>Functional genomics of gut bacteria from endangered species of beetles.</title>
        <authorList>
            <person name="Carlos-Shanley C."/>
        </authorList>
    </citation>
    <scope>NUCLEOTIDE SEQUENCE [LARGE SCALE GENOMIC DNA]</scope>
    <source>
        <strain evidence="15 16">S00239</strain>
    </source>
</reference>
<dbReference type="SMART" id="SM00304">
    <property type="entry name" value="HAMP"/>
    <property type="match status" value="1"/>
</dbReference>
<dbReference type="InterPro" id="IPR050351">
    <property type="entry name" value="BphY/WalK/GraS-like"/>
</dbReference>
<comment type="caution">
    <text evidence="15">The sequence shown here is derived from an EMBL/GenBank/DDBJ whole genome shotgun (WGS) entry which is preliminary data.</text>
</comment>
<dbReference type="SMART" id="SM00388">
    <property type="entry name" value="HisKA"/>
    <property type="match status" value="1"/>
</dbReference>
<dbReference type="Gene3D" id="1.10.287.130">
    <property type="match status" value="1"/>
</dbReference>
<dbReference type="GO" id="GO:0005886">
    <property type="term" value="C:plasma membrane"/>
    <property type="evidence" value="ECO:0007669"/>
    <property type="project" value="UniProtKB-SubCell"/>
</dbReference>
<evidence type="ECO:0000256" key="3">
    <source>
        <dbReference type="ARBA" id="ARBA00012438"/>
    </source>
</evidence>
<dbReference type="Pfam" id="PF00512">
    <property type="entry name" value="HisKA"/>
    <property type="match status" value="1"/>
</dbReference>
<evidence type="ECO:0000313" key="15">
    <source>
        <dbReference type="EMBL" id="MBB4844449.1"/>
    </source>
</evidence>
<dbReference type="InterPro" id="IPR005467">
    <property type="entry name" value="His_kinase_dom"/>
</dbReference>
<feature type="domain" description="Histidine kinase" evidence="13">
    <location>
        <begin position="268"/>
        <end position="482"/>
    </location>
</feature>